<keyword evidence="4 12" id="KW-0547">Nucleotide-binding</keyword>
<dbReference type="GO" id="GO:0046496">
    <property type="term" value="P:nicotinamide nucleotide metabolic process"/>
    <property type="evidence" value="ECO:0007669"/>
    <property type="project" value="UniProtKB-UniRule"/>
</dbReference>
<proteinExistence type="inferred from homology"/>
<evidence type="ECO:0000313" key="16">
    <source>
        <dbReference type="Proteomes" id="UP000321903"/>
    </source>
</evidence>
<comment type="function">
    <text evidence="12">Catalyzes the dehydration of the S-form of NAD(P)HX at the expense of ADP, which is converted to AMP. Together with NAD(P)HX epimerase, which catalyzes the epimerization of the S- and R-forms, the enzyme allows the repair of both epimers of NAD(P)HX, a damaged form of NAD(P)H that is a result of enzymatic or heat-dependent hydration.</text>
</comment>
<dbReference type="Pfam" id="PF01256">
    <property type="entry name" value="Carb_kinase"/>
    <property type="match status" value="1"/>
</dbReference>
<keyword evidence="16" id="KW-1185">Reference proteome</keyword>
<evidence type="ECO:0000313" key="15">
    <source>
        <dbReference type="EMBL" id="TXD96581.1"/>
    </source>
</evidence>
<dbReference type="GO" id="GO:0052855">
    <property type="term" value="F:ADP-dependent NAD(P)H-hydrate dehydratase activity"/>
    <property type="evidence" value="ECO:0007669"/>
    <property type="project" value="UniProtKB-UniRule"/>
</dbReference>
<evidence type="ECO:0000256" key="9">
    <source>
        <dbReference type="ARBA" id="ARBA00025153"/>
    </source>
</evidence>
<dbReference type="PROSITE" id="PS01050">
    <property type="entry name" value="YJEF_C_2"/>
    <property type="match status" value="1"/>
</dbReference>
<dbReference type="Gene3D" id="3.40.50.10260">
    <property type="entry name" value="YjeF N-terminal domain"/>
    <property type="match status" value="1"/>
</dbReference>
<comment type="cofactor">
    <cofactor evidence="1">
        <name>K(+)</name>
        <dbReference type="ChEBI" id="CHEBI:29103"/>
    </cofactor>
</comment>
<sequence>MQTLRQNYSPLTQASMPIALYSSQQVYAMEQAWFAYGYDSFALMQQAAWQMTQHIIQLDNQKYHARSNALVDFSTGSSVNHNKIYGHHCRQPLASIWVGHGNNGGDGWLIAHYLQQAGWQVKVMTVGLDIDSDTANDGSSHTLSDAIKAQHLAVAAGCSYQCFEHSGSIHSGQYSDISRASLPVAGVYVDAIFGIGLDRAPTGIYKQAIDTFNKCAKANAALVVAVDVPSGLVASTGQVFDCLAIQADVTLCLIARKFGLHTKDGMDYTGDVLDIPLIPHTVTESAATLLKSAHGLFARQKNSYKGSYGHVLIIGGNRVDGSQGMGGAAILSASSAMATGAGKITVACHQAFHGALLTSLPDAMTIDLHDQDSVKNLIKEASVIAIGMGLGRDDTAKSLFVCYVQVAMTHGKFIVIDADGLYHLASLQADKHELVTQLQEYSREHQVCLTPHSGEAAKLLEQDIKTVESDRLAAIKQCTTTYGGDWVLKGAGSLVLEQILKQKQVYVCGVGNAGMATAGMGDVLSGVIAGLLAQQDLEEEQRSLHQAVLIHGQAGDVLVNKESVAANRNHQLLIGQRGLQAQDMPAAIRHVMQLITLE</sequence>
<dbReference type="InterPro" id="IPR036652">
    <property type="entry name" value="YjeF_N_dom_sf"/>
</dbReference>
<dbReference type="GO" id="GO:0005524">
    <property type="term" value="F:ATP binding"/>
    <property type="evidence" value="ECO:0007669"/>
    <property type="project" value="UniProtKB-KW"/>
</dbReference>
<dbReference type="SUPFAM" id="SSF64153">
    <property type="entry name" value="YjeF N-terminal domain-like"/>
    <property type="match status" value="1"/>
</dbReference>
<evidence type="ECO:0000256" key="2">
    <source>
        <dbReference type="ARBA" id="ARBA00006001"/>
    </source>
</evidence>
<evidence type="ECO:0000259" key="13">
    <source>
        <dbReference type="PROSITE" id="PS51383"/>
    </source>
</evidence>
<dbReference type="OrthoDB" id="9806925at2"/>
<dbReference type="InterPro" id="IPR029056">
    <property type="entry name" value="Ribokinase-like"/>
</dbReference>
<feature type="domain" description="YjeF C-terminal" evidence="13">
    <location>
        <begin position="288"/>
        <end position="595"/>
    </location>
</feature>
<comment type="subunit">
    <text evidence="12">Homotetramer.</text>
</comment>
<dbReference type="PANTHER" id="PTHR12592:SF0">
    <property type="entry name" value="ATP-DEPENDENT (S)-NAD(P)H-HYDRATE DEHYDRATASE"/>
    <property type="match status" value="1"/>
</dbReference>
<evidence type="ECO:0000256" key="12">
    <source>
        <dbReference type="HAMAP-Rule" id="MF_01965"/>
    </source>
</evidence>
<name>A0A5C6ZZQ7_9GAMM</name>
<organism evidence="15 16">
    <name type="scientific">Psychrobacter frigidicola</name>
    <dbReference type="NCBI Taxonomy" id="45611"/>
    <lineage>
        <taxon>Bacteria</taxon>
        <taxon>Pseudomonadati</taxon>
        <taxon>Pseudomonadota</taxon>
        <taxon>Gammaproteobacteria</taxon>
        <taxon>Moraxellales</taxon>
        <taxon>Moraxellaceae</taxon>
        <taxon>Psychrobacter</taxon>
    </lineage>
</organism>
<evidence type="ECO:0000256" key="6">
    <source>
        <dbReference type="ARBA" id="ARBA00022857"/>
    </source>
</evidence>
<evidence type="ECO:0000256" key="11">
    <source>
        <dbReference type="ARBA" id="ARBA00049209"/>
    </source>
</evidence>
<feature type="domain" description="YjeF N-terminal" evidence="14">
    <location>
        <begin position="26"/>
        <end position="283"/>
    </location>
</feature>
<accession>A0A5C6ZZQ7</accession>
<comment type="catalytic activity">
    <reaction evidence="10 12">
        <text>(6S)-NADHX + ADP = AMP + phosphate + NADH + H(+)</text>
        <dbReference type="Rhea" id="RHEA:32223"/>
        <dbReference type="ChEBI" id="CHEBI:15378"/>
        <dbReference type="ChEBI" id="CHEBI:43474"/>
        <dbReference type="ChEBI" id="CHEBI:57945"/>
        <dbReference type="ChEBI" id="CHEBI:64074"/>
        <dbReference type="ChEBI" id="CHEBI:456215"/>
        <dbReference type="ChEBI" id="CHEBI:456216"/>
        <dbReference type="EC" id="4.2.1.136"/>
    </reaction>
</comment>
<dbReference type="EMBL" id="VORZ01000003">
    <property type="protein sequence ID" value="TXD96581.1"/>
    <property type="molecule type" value="Genomic_DNA"/>
</dbReference>
<dbReference type="Proteomes" id="UP000321903">
    <property type="component" value="Unassembled WGS sequence"/>
</dbReference>
<dbReference type="Pfam" id="PF03853">
    <property type="entry name" value="YjeF_N"/>
    <property type="match status" value="1"/>
</dbReference>
<dbReference type="CDD" id="cd01171">
    <property type="entry name" value="YXKO-related"/>
    <property type="match status" value="1"/>
</dbReference>
<protein>
    <recommendedName>
        <fullName evidence="12">ADP-dependent (S)-NAD(P)H-hydrate dehydratase</fullName>
        <ecNumber evidence="12">4.2.1.136</ecNumber>
    </recommendedName>
    <alternativeName>
        <fullName evidence="12">ADP-dependent NAD(P)HX dehydratase</fullName>
    </alternativeName>
</protein>
<feature type="binding site" evidence="12">
    <location>
        <begin position="489"/>
        <end position="493"/>
    </location>
    <ligand>
        <name>AMP</name>
        <dbReference type="ChEBI" id="CHEBI:456215"/>
    </ligand>
</feature>
<evidence type="ECO:0000256" key="3">
    <source>
        <dbReference type="ARBA" id="ARBA00009524"/>
    </source>
</evidence>
<evidence type="ECO:0000259" key="14">
    <source>
        <dbReference type="PROSITE" id="PS51385"/>
    </source>
</evidence>
<dbReference type="InterPro" id="IPR004443">
    <property type="entry name" value="YjeF_N_dom"/>
</dbReference>
<feature type="binding site" evidence="12">
    <location>
        <position position="522"/>
    </location>
    <ligand>
        <name>(6S)-NADPHX</name>
        <dbReference type="ChEBI" id="CHEBI:64076"/>
    </ligand>
</feature>
<dbReference type="NCBIfam" id="TIGR00196">
    <property type="entry name" value="yjeF_cterm"/>
    <property type="match status" value="1"/>
</dbReference>
<dbReference type="SUPFAM" id="SSF53613">
    <property type="entry name" value="Ribokinase-like"/>
    <property type="match status" value="1"/>
</dbReference>
<comment type="similarity">
    <text evidence="2">In the N-terminal section; belongs to the NnrE/AIBP family.</text>
</comment>
<comment type="function">
    <text evidence="9">Bifunctional enzyme that catalyzes the epimerization of the S- and R-forms of NAD(P)HX and the dehydration of the S-form of NAD(P)HX at the expense of ADP, which is converted to AMP. This allows the repair of both epimers of NAD(P)HX, a damaged form of NAD(P)H that is a result of enzymatic or heat-dependent hydration.</text>
</comment>
<feature type="binding site" evidence="12">
    <location>
        <position position="452"/>
    </location>
    <ligand>
        <name>(6S)-NADPHX</name>
        <dbReference type="ChEBI" id="CHEBI:64076"/>
    </ligand>
</feature>
<dbReference type="Gene3D" id="3.40.1190.20">
    <property type="match status" value="1"/>
</dbReference>
<comment type="similarity">
    <text evidence="12">Belongs to the NnrD/CARKD family.</text>
</comment>
<comment type="caution">
    <text evidence="15">The sequence shown here is derived from an EMBL/GenBank/DDBJ whole genome shotgun (WGS) entry which is preliminary data.</text>
</comment>
<dbReference type="InterPro" id="IPR000631">
    <property type="entry name" value="CARKD"/>
</dbReference>
<dbReference type="RefSeq" id="WP_147224156.1">
    <property type="nucleotide sequence ID" value="NZ_CAJGYY010000001.1"/>
</dbReference>
<comment type="similarity">
    <text evidence="3">In the C-terminal section; belongs to the NnrD/CARKD family.</text>
</comment>
<feature type="binding site" evidence="12">
    <location>
        <position position="328"/>
    </location>
    <ligand>
        <name>(6S)-NADPHX</name>
        <dbReference type="ChEBI" id="CHEBI:64076"/>
    </ligand>
</feature>
<keyword evidence="5 12" id="KW-0067">ATP-binding</keyword>
<dbReference type="InterPro" id="IPR017953">
    <property type="entry name" value="Carbohydrate_kinase_pred_CS"/>
</dbReference>
<dbReference type="PROSITE" id="PS51385">
    <property type="entry name" value="YJEF_N"/>
    <property type="match status" value="1"/>
</dbReference>
<dbReference type="GO" id="GO:0052856">
    <property type="term" value="F:NAD(P)HX epimerase activity"/>
    <property type="evidence" value="ECO:0007669"/>
    <property type="project" value="TreeGrafter"/>
</dbReference>
<evidence type="ECO:0000256" key="7">
    <source>
        <dbReference type="ARBA" id="ARBA00023027"/>
    </source>
</evidence>
<keyword evidence="6 12" id="KW-0521">NADP</keyword>
<keyword evidence="7 12" id="KW-0520">NAD</keyword>
<dbReference type="EC" id="4.2.1.136" evidence="12"/>
<evidence type="ECO:0000256" key="4">
    <source>
        <dbReference type="ARBA" id="ARBA00022741"/>
    </source>
</evidence>
<reference evidence="15 16" key="1">
    <citation type="submission" date="2019-08" db="EMBL/GenBank/DDBJ databases">
        <title>Genome sequence of Psychrobacter frigidicola ACAM304 (type strain).</title>
        <authorList>
            <person name="Bowman J.P."/>
        </authorList>
    </citation>
    <scope>NUCLEOTIDE SEQUENCE [LARGE SCALE GENOMIC DNA]</scope>
    <source>
        <strain evidence="15 16">ACAM 304</strain>
    </source>
</reference>
<evidence type="ECO:0000256" key="10">
    <source>
        <dbReference type="ARBA" id="ARBA00048238"/>
    </source>
</evidence>
<gene>
    <name evidence="12" type="primary">nnrD</name>
    <name evidence="15" type="ORF">ES754_10620</name>
</gene>
<evidence type="ECO:0000256" key="5">
    <source>
        <dbReference type="ARBA" id="ARBA00022840"/>
    </source>
</evidence>
<dbReference type="AlphaFoldDB" id="A0A5C6ZZQ7"/>
<comment type="cofactor">
    <cofactor evidence="12">
        <name>Mg(2+)</name>
        <dbReference type="ChEBI" id="CHEBI:18420"/>
    </cofactor>
</comment>
<feature type="binding site" evidence="12">
    <location>
        <position position="521"/>
    </location>
    <ligand>
        <name>AMP</name>
        <dbReference type="ChEBI" id="CHEBI:456215"/>
    </ligand>
</feature>
<keyword evidence="8 12" id="KW-0456">Lyase</keyword>
<dbReference type="HAMAP" id="MF_01965">
    <property type="entry name" value="NADHX_dehydratase"/>
    <property type="match status" value="1"/>
</dbReference>
<dbReference type="GO" id="GO:0110051">
    <property type="term" value="P:metabolite repair"/>
    <property type="evidence" value="ECO:0007669"/>
    <property type="project" value="TreeGrafter"/>
</dbReference>
<dbReference type="PROSITE" id="PS51383">
    <property type="entry name" value="YJEF_C_3"/>
    <property type="match status" value="1"/>
</dbReference>
<evidence type="ECO:0000256" key="8">
    <source>
        <dbReference type="ARBA" id="ARBA00023239"/>
    </source>
</evidence>
<evidence type="ECO:0000256" key="1">
    <source>
        <dbReference type="ARBA" id="ARBA00001958"/>
    </source>
</evidence>
<dbReference type="PANTHER" id="PTHR12592">
    <property type="entry name" value="ATP-DEPENDENT (S)-NAD(P)H-HYDRATE DEHYDRATASE FAMILY MEMBER"/>
    <property type="match status" value="1"/>
</dbReference>
<feature type="binding site" evidence="12">
    <location>
        <position position="389"/>
    </location>
    <ligand>
        <name>(6S)-NADPHX</name>
        <dbReference type="ChEBI" id="CHEBI:64076"/>
    </ligand>
</feature>
<comment type="catalytic activity">
    <reaction evidence="11 12">
        <text>(6S)-NADPHX + ADP = AMP + phosphate + NADPH + H(+)</text>
        <dbReference type="Rhea" id="RHEA:32235"/>
        <dbReference type="ChEBI" id="CHEBI:15378"/>
        <dbReference type="ChEBI" id="CHEBI:43474"/>
        <dbReference type="ChEBI" id="CHEBI:57783"/>
        <dbReference type="ChEBI" id="CHEBI:64076"/>
        <dbReference type="ChEBI" id="CHEBI:456215"/>
        <dbReference type="ChEBI" id="CHEBI:456216"/>
        <dbReference type="EC" id="4.2.1.136"/>
    </reaction>
</comment>